<keyword evidence="4" id="KW-1185">Reference proteome</keyword>
<dbReference type="CDD" id="cd03509">
    <property type="entry name" value="DesA_FADS-like"/>
    <property type="match status" value="1"/>
</dbReference>
<keyword evidence="1" id="KW-0812">Transmembrane</keyword>
<organism evidence="3 4">
    <name type="scientific">Pararobbsia silviterrae</name>
    <dbReference type="NCBI Taxonomy" id="1792498"/>
    <lineage>
        <taxon>Bacteria</taxon>
        <taxon>Pseudomonadati</taxon>
        <taxon>Pseudomonadota</taxon>
        <taxon>Betaproteobacteria</taxon>
        <taxon>Burkholderiales</taxon>
        <taxon>Burkholderiaceae</taxon>
        <taxon>Pararobbsia</taxon>
    </lineage>
</organism>
<dbReference type="OrthoDB" id="784276at2"/>
<keyword evidence="1" id="KW-1133">Transmembrane helix</keyword>
<evidence type="ECO:0000313" key="3">
    <source>
        <dbReference type="EMBL" id="RKP46139.1"/>
    </source>
</evidence>
<reference evidence="3 4" key="1">
    <citation type="submission" date="2018-10" db="EMBL/GenBank/DDBJ databases">
        <title>Robbsia sp. DHC34, isolated from soil.</title>
        <authorList>
            <person name="Gao Z.-H."/>
            <person name="Qiu L.-H."/>
        </authorList>
    </citation>
    <scope>NUCLEOTIDE SEQUENCE [LARGE SCALE GENOMIC DNA]</scope>
    <source>
        <strain evidence="3 4">DHC34</strain>
    </source>
</reference>
<dbReference type="RefSeq" id="WP_121090454.1">
    <property type="nucleotide sequence ID" value="NZ_RBZU01000015.1"/>
</dbReference>
<feature type="transmembrane region" description="Helical" evidence="1">
    <location>
        <begin position="26"/>
        <end position="46"/>
    </location>
</feature>
<evidence type="ECO:0000313" key="4">
    <source>
        <dbReference type="Proteomes" id="UP000270342"/>
    </source>
</evidence>
<dbReference type="AlphaFoldDB" id="A0A494XDB1"/>
<sequence length="319" mass="37233">MHEYFDPEHRQAVMRLRSSWTARTEWPTWLVIVAVYGGWFGTLWLLHARKIDLVTAAPLLVVFTTWYSSVQHELMHGHPTRIKWLNRLLGCAPIAVWYPYTIYRDTHLAHHDDERLTVPAVDPESNYVLRHAWQRMSPLKRALLRIRKTFVGRMVIGPPMTVGSLVKHTLRAWWHADFRYLGIWIAHGGLLAAMLIAMHRWSGVPVWYYLVVIAWPAQSIAMIRSFYEHRAVSTTKARIAINEAGPLMRLLFLNNNYHLVHHDLPALPWYLLPQVYRMRASEYIGKCDGFHIRGGYGELLRRYAFRSIDTPVHPFAGEV</sequence>
<keyword evidence="1" id="KW-0472">Membrane</keyword>
<proteinExistence type="predicted"/>
<feature type="transmembrane region" description="Helical" evidence="1">
    <location>
        <begin position="207"/>
        <end position="227"/>
    </location>
</feature>
<keyword evidence="3" id="KW-0808">Transferase</keyword>
<comment type="caution">
    <text evidence="3">The sequence shown here is derived from an EMBL/GenBank/DDBJ whole genome shotgun (WGS) entry which is preliminary data.</text>
</comment>
<dbReference type="Pfam" id="PF00487">
    <property type="entry name" value="FA_desaturase"/>
    <property type="match status" value="1"/>
</dbReference>
<protein>
    <submittedName>
        <fullName evidence="3">Aminotransferase</fullName>
    </submittedName>
</protein>
<accession>A0A494XDB1</accession>
<dbReference type="InterPro" id="IPR005804">
    <property type="entry name" value="FA_desaturase_dom"/>
</dbReference>
<dbReference type="GO" id="GO:0006629">
    <property type="term" value="P:lipid metabolic process"/>
    <property type="evidence" value="ECO:0007669"/>
    <property type="project" value="InterPro"/>
</dbReference>
<feature type="transmembrane region" description="Helical" evidence="1">
    <location>
        <begin position="180"/>
        <end position="201"/>
    </location>
</feature>
<dbReference type="GO" id="GO:0008483">
    <property type="term" value="F:transaminase activity"/>
    <property type="evidence" value="ECO:0007669"/>
    <property type="project" value="UniProtKB-KW"/>
</dbReference>
<dbReference type="EMBL" id="RBZU01000015">
    <property type="protein sequence ID" value="RKP46139.1"/>
    <property type="molecule type" value="Genomic_DNA"/>
</dbReference>
<keyword evidence="3" id="KW-0032">Aminotransferase</keyword>
<evidence type="ECO:0000256" key="1">
    <source>
        <dbReference type="SAM" id="Phobius"/>
    </source>
</evidence>
<gene>
    <name evidence="3" type="ORF">D7S86_24760</name>
</gene>
<dbReference type="Proteomes" id="UP000270342">
    <property type="component" value="Unassembled WGS sequence"/>
</dbReference>
<name>A0A494XDB1_9BURK</name>
<evidence type="ECO:0000259" key="2">
    <source>
        <dbReference type="Pfam" id="PF00487"/>
    </source>
</evidence>
<feature type="domain" description="Fatty acid desaturase" evidence="2">
    <location>
        <begin position="56"/>
        <end position="278"/>
    </location>
</feature>